<protein>
    <submittedName>
        <fullName evidence="1">Uncharacterized protein</fullName>
    </submittedName>
</protein>
<dbReference type="EMBL" id="CP005974">
    <property type="protein sequence ID" value="AJR09005.1"/>
    <property type="molecule type" value="Genomic_DNA"/>
</dbReference>
<keyword evidence="2" id="KW-1185">Reference proteome</keyword>
<dbReference type="PATRIC" id="fig|658445.3.peg.4341"/>
<proteinExistence type="predicted"/>
<reference evidence="1 2" key="1">
    <citation type="submission" date="2013-05" db="EMBL/GenBank/DDBJ databases">
        <title>Complete genome sequence of the lipase-producing bacterium Photobacterium gaetbulicola Gung47.</title>
        <authorList>
            <person name="Kim Y.-O."/>
        </authorList>
    </citation>
    <scope>NUCLEOTIDE SEQUENCE [LARGE SCALE GENOMIC DNA]</scope>
    <source>
        <strain evidence="1 2">Gung47</strain>
    </source>
</reference>
<dbReference type="SUPFAM" id="SSF51445">
    <property type="entry name" value="(Trans)glycosidases"/>
    <property type="match status" value="1"/>
</dbReference>
<dbReference type="Proteomes" id="UP000032303">
    <property type="component" value="Chromosome 2"/>
</dbReference>
<dbReference type="HOGENOM" id="CLU_764481_0_0_6"/>
<dbReference type="KEGG" id="pgb:H744_2c2342"/>
<sequence>MIKQWSNEKAWQWHKGQGWLRGFNYLPRTAVNWTEMWQAESFDLEVIEQELVWSVEAGYNTLRTNLPFIVWQADRDGLHQRIDAFLAICERLQIKVMMTLMDDCGFSGDHPYLGQQKVPVPDLHNSQAAASPGRNIVMDPGQWGRVEAYVRDIVSTYQSDSRITIWDLYNEPTNRMIFTLEGELAFDEEMEACSHQLMEKAFEWARDCDPVQPLTVGAWHAPSILDRSLPMYEHPTDRRAMELSDIITFHAYLPLDLFGKAVEIVSAYDRPMMCTEWLARHADSNLHEQLPVFHEKQIGCYQWGLVKGKTQTHLPWPEIKRADSDYQSRWFHDLLHEDGTPYDQSEVDLIQKLAMTN</sequence>
<evidence type="ECO:0000313" key="2">
    <source>
        <dbReference type="Proteomes" id="UP000032303"/>
    </source>
</evidence>
<accession>A0A0C5X103</accession>
<name>A0A0C5X103_9GAMM</name>
<dbReference type="Gene3D" id="3.20.20.80">
    <property type="entry name" value="Glycosidases"/>
    <property type="match status" value="1"/>
</dbReference>
<dbReference type="AlphaFoldDB" id="A0A0C5X103"/>
<evidence type="ECO:0000313" key="1">
    <source>
        <dbReference type="EMBL" id="AJR09005.1"/>
    </source>
</evidence>
<dbReference type="InterPro" id="IPR017853">
    <property type="entry name" value="GH"/>
</dbReference>
<gene>
    <name evidence="1" type="ORF">H744_2c2342</name>
</gene>
<organism evidence="1 2">
    <name type="scientific">Photobacterium gaetbulicola Gung47</name>
    <dbReference type="NCBI Taxonomy" id="658445"/>
    <lineage>
        <taxon>Bacteria</taxon>
        <taxon>Pseudomonadati</taxon>
        <taxon>Pseudomonadota</taxon>
        <taxon>Gammaproteobacteria</taxon>
        <taxon>Vibrionales</taxon>
        <taxon>Vibrionaceae</taxon>
        <taxon>Photobacterium</taxon>
    </lineage>
</organism>
<dbReference type="STRING" id="658445.H744_2c2342"/>